<dbReference type="AlphaFoldDB" id="A0A8K1CT09"/>
<evidence type="ECO:0008006" key="3">
    <source>
        <dbReference type="Google" id="ProtNLM"/>
    </source>
</evidence>
<evidence type="ECO:0000313" key="2">
    <source>
        <dbReference type="Proteomes" id="UP000794436"/>
    </source>
</evidence>
<sequence>MVDAETLTALVGQVGTLVLDHSGNVLSSTGQLTGAAGENAAKTVLATLQDTKNVLDTDNKEVLQRLVVNFSTFDYVVTLDNAQVYIVKRTKSPPSE</sequence>
<keyword evidence="2" id="KW-1185">Reference proteome</keyword>
<gene>
    <name evidence="1" type="ORF">Poli38472_001180</name>
</gene>
<evidence type="ECO:0000313" key="1">
    <source>
        <dbReference type="EMBL" id="TMW69024.1"/>
    </source>
</evidence>
<comment type="caution">
    <text evidence="1">The sequence shown here is derived from an EMBL/GenBank/DDBJ whole genome shotgun (WGS) entry which is preliminary data.</text>
</comment>
<proteinExistence type="predicted"/>
<reference evidence="1" key="1">
    <citation type="submission" date="2019-03" db="EMBL/GenBank/DDBJ databases">
        <title>Long read genome sequence of the mycoparasitic Pythium oligandrum ATCC 38472 isolated from sugarbeet rhizosphere.</title>
        <authorList>
            <person name="Gaulin E."/>
        </authorList>
    </citation>
    <scope>NUCLEOTIDE SEQUENCE</scope>
    <source>
        <strain evidence="1">ATCC 38472_TT</strain>
    </source>
</reference>
<accession>A0A8K1CT09</accession>
<organism evidence="1 2">
    <name type="scientific">Pythium oligandrum</name>
    <name type="common">Mycoparasitic fungus</name>
    <dbReference type="NCBI Taxonomy" id="41045"/>
    <lineage>
        <taxon>Eukaryota</taxon>
        <taxon>Sar</taxon>
        <taxon>Stramenopiles</taxon>
        <taxon>Oomycota</taxon>
        <taxon>Peronosporomycetes</taxon>
        <taxon>Pythiales</taxon>
        <taxon>Pythiaceae</taxon>
        <taxon>Pythium</taxon>
    </lineage>
</organism>
<dbReference type="Proteomes" id="UP000794436">
    <property type="component" value="Unassembled WGS sequence"/>
</dbReference>
<name>A0A8K1CT09_PYTOL</name>
<dbReference type="OrthoDB" id="275011at2759"/>
<dbReference type="EMBL" id="SPLM01000001">
    <property type="protein sequence ID" value="TMW69024.1"/>
    <property type="molecule type" value="Genomic_DNA"/>
</dbReference>
<protein>
    <recommendedName>
        <fullName evidence="3">Late endosomal/lysosomal adaptor and MAPK and MTOR activator 4</fullName>
    </recommendedName>
</protein>